<reference evidence="5" key="1">
    <citation type="submission" date="2023-06" db="EMBL/GenBank/DDBJ databases">
        <title>Genomic of Parafulvivirga corallium.</title>
        <authorList>
            <person name="Wang G."/>
        </authorList>
    </citation>
    <scope>NUCLEOTIDE SEQUENCE</scope>
    <source>
        <strain evidence="5">BMA10</strain>
    </source>
</reference>
<evidence type="ECO:0000259" key="3">
    <source>
        <dbReference type="Pfam" id="PF01887"/>
    </source>
</evidence>
<dbReference type="InterPro" id="IPR002747">
    <property type="entry name" value="SAM_OH_AdoTrfase"/>
</dbReference>
<dbReference type="Gene3D" id="2.40.30.90">
    <property type="entry name" value="Bacterial fluorinating enzyme like"/>
    <property type="match status" value="1"/>
</dbReference>
<keyword evidence="1" id="KW-0949">S-adenosyl-L-methionine</keyword>
<sequence length="256" mass="28247">MALITFMSDFGDSDHYVAAVKAKIYSIDPTLKLIDISHQIEACNIAHGSFVLKSVFKEFPAGTIHLATVNTSVQGSYELIAIKLEDHYFVGSNNGLFSLISDSEPTEAITLHWDNEKGSFPEKDILAEAAGKLAQGISLNELGDPVTNLQRMLNKKSRATKQKISGHVIHVDHFGNLITNIEYNDFSILSKNRKYKIIYGRTSTGEIHNAYSSVVHGECFTIFNSLGLLEIGIYMGNGSELLGLNYDSPVNIIFED</sequence>
<keyword evidence="6" id="KW-1185">Reference proteome</keyword>
<dbReference type="Pfam" id="PF20257">
    <property type="entry name" value="SAM_HAT_C"/>
    <property type="match status" value="1"/>
</dbReference>
<accession>A0ABT8KJC7</accession>
<gene>
    <name evidence="5" type="ORF">QQ008_02285</name>
</gene>
<evidence type="ECO:0000259" key="4">
    <source>
        <dbReference type="Pfam" id="PF20257"/>
    </source>
</evidence>
<dbReference type="Pfam" id="PF01887">
    <property type="entry name" value="SAM_HAT_N"/>
    <property type="match status" value="1"/>
</dbReference>
<dbReference type="PANTHER" id="PTHR35092">
    <property type="entry name" value="CHLORINASE MJ1651"/>
    <property type="match status" value="1"/>
</dbReference>
<dbReference type="InterPro" id="IPR046470">
    <property type="entry name" value="SAM_HAT_C"/>
</dbReference>
<comment type="caution">
    <text evidence="5">The sequence shown here is derived from an EMBL/GenBank/DDBJ whole genome shotgun (WGS) entry which is preliminary data.</text>
</comment>
<evidence type="ECO:0000256" key="1">
    <source>
        <dbReference type="ARBA" id="ARBA00022691"/>
    </source>
</evidence>
<dbReference type="Proteomes" id="UP001172082">
    <property type="component" value="Unassembled WGS sequence"/>
</dbReference>
<name>A0ABT8KJC7_9BACT</name>
<proteinExistence type="inferred from homology"/>
<dbReference type="RefSeq" id="WP_346750188.1">
    <property type="nucleotide sequence ID" value="NZ_JAUJEA010000001.1"/>
</dbReference>
<protein>
    <submittedName>
        <fullName evidence="5">SAM-dependent chlorinase/fluorinase</fullName>
    </submittedName>
</protein>
<dbReference type="SUPFAM" id="SSF102522">
    <property type="entry name" value="Bacterial fluorinating enzyme, N-terminal domain"/>
    <property type="match status" value="1"/>
</dbReference>
<evidence type="ECO:0000313" key="6">
    <source>
        <dbReference type="Proteomes" id="UP001172082"/>
    </source>
</evidence>
<dbReference type="SUPFAM" id="SSF101852">
    <property type="entry name" value="Bacterial fluorinating enzyme, C-terminal domain"/>
    <property type="match status" value="1"/>
</dbReference>
<dbReference type="EMBL" id="JAUJEA010000001">
    <property type="protein sequence ID" value="MDN5200162.1"/>
    <property type="molecule type" value="Genomic_DNA"/>
</dbReference>
<evidence type="ECO:0000313" key="5">
    <source>
        <dbReference type="EMBL" id="MDN5200162.1"/>
    </source>
</evidence>
<feature type="domain" description="S-adenosyl-l-methionine hydroxide adenosyltransferase N-terminal" evidence="3">
    <location>
        <begin position="4"/>
        <end position="143"/>
    </location>
</feature>
<dbReference type="InterPro" id="IPR046469">
    <property type="entry name" value="SAM_HAT_N"/>
</dbReference>
<dbReference type="InterPro" id="IPR023227">
    <property type="entry name" value="SAM_OH_AdoTrfase_C_sf"/>
</dbReference>
<dbReference type="PIRSF" id="PIRSF006779">
    <property type="entry name" value="UCP006779"/>
    <property type="match status" value="1"/>
</dbReference>
<comment type="similarity">
    <text evidence="2">Belongs to the SAM hydrolase / SAM-dependent halogenase family.</text>
</comment>
<dbReference type="PANTHER" id="PTHR35092:SF1">
    <property type="entry name" value="CHLORINASE MJ1651"/>
    <property type="match status" value="1"/>
</dbReference>
<dbReference type="InterPro" id="IPR023228">
    <property type="entry name" value="SAM_OH_AdoTrfase_N_sf"/>
</dbReference>
<dbReference type="Gene3D" id="3.40.50.10790">
    <property type="entry name" value="S-adenosyl-l-methionine hydroxide adenosyltransferase, N-terminal"/>
    <property type="match status" value="1"/>
</dbReference>
<feature type="domain" description="S-adenosyl-l-methionine hydroxide adenosyltransferase C-terminal" evidence="4">
    <location>
        <begin position="166"/>
        <end position="250"/>
    </location>
</feature>
<organism evidence="5 6">
    <name type="scientific">Splendidivirga corallicola</name>
    <dbReference type="NCBI Taxonomy" id="3051826"/>
    <lineage>
        <taxon>Bacteria</taxon>
        <taxon>Pseudomonadati</taxon>
        <taxon>Bacteroidota</taxon>
        <taxon>Cytophagia</taxon>
        <taxon>Cytophagales</taxon>
        <taxon>Splendidivirgaceae</taxon>
        <taxon>Splendidivirga</taxon>
    </lineage>
</organism>
<evidence type="ECO:0000256" key="2">
    <source>
        <dbReference type="ARBA" id="ARBA00024035"/>
    </source>
</evidence>